<feature type="compositionally biased region" description="Polar residues" evidence="1">
    <location>
        <begin position="116"/>
        <end position="126"/>
    </location>
</feature>
<dbReference type="AlphaFoldDB" id="A0A251XCH0"/>
<feature type="region of interest" description="Disordered" evidence="1">
    <location>
        <begin position="52"/>
        <end position="126"/>
    </location>
</feature>
<reference evidence="2 3" key="1">
    <citation type="submission" date="2016-08" db="EMBL/GenBank/DDBJ databases">
        <title>Genome sequence of Clavibacter michiganensis subsp. michiganensis strain CASJ007.</title>
        <authorList>
            <person name="Thapa S.P."/>
            <person name="Coaker G."/>
        </authorList>
    </citation>
    <scope>NUCLEOTIDE SEQUENCE [LARGE SCALE GENOMIC DNA]</scope>
    <source>
        <strain evidence="2">CASJ007</strain>
    </source>
</reference>
<gene>
    <name evidence="2" type="ORF">CMMCAS07_20095</name>
</gene>
<name>A0A251XCH0_CLAMM</name>
<evidence type="ECO:0000313" key="3">
    <source>
        <dbReference type="Proteomes" id="UP000195062"/>
    </source>
</evidence>
<proteinExistence type="predicted"/>
<sequence>MRWSIRTSASPGAPRRRVTWIEPSIMLKPGSVPKHRIGWAALRMTEYRVGDTRATERTRPGCLAARSRARKPPIECPTSRQPTYPRSSTTRITASATASGVDRAASSGPAEPPQPGRSTATTSSSG</sequence>
<accession>A0A251XCH0</accession>
<dbReference type="Proteomes" id="UP000195062">
    <property type="component" value="Unassembled WGS sequence"/>
</dbReference>
<protein>
    <submittedName>
        <fullName evidence="2">Uncharacterized protein</fullName>
    </submittedName>
</protein>
<dbReference type="EMBL" id="MDHH01000010">
    <property type="protein sequence ID" value="OUD99777.1"/>
    <property type="molecule type" value="Genomic_DNA"/>
</dbReference>
<evidence type="ECO:0000256" key="1">
    <source>
        <dbReference type="SAM" id="MobiDB-lite"/>
    </source>
</evidence>
<keyword evidence="3" id="KW-1185">Reference proteome</keyword>
<organism evidence="2 3">
    <name type="scientific">Clavibacter michiganensis subsp. michiganensis</name>
    <dbReference type="NCBI Taxonomy" id="33013"/>
    <lineage>
        <taxon>Bacteria</taxon>
        <taxon>Bacillati</taxon>
        <taxon>Actinomycetota</taxon>
        <taxon>Actinomycetes</taxon>
        <taxon>Micrococcales</taxon>
        <taxon>Microbacteriaceae</taxon>
        <taxon>Clavibacter</taxon>
    </lineage>
</organism>
<comment type="caution">
    <text evidence="2">The sequence shown here is derived from an EMBL/GenBank/DDBJ whole genome shotgun (WGS) entry which is preliminary data.</text>
</comment>
<evidence type="ECO:0000313" key="2">
    <source>
        <dbReference type="EMBL" id="OUD99777.1"/>
    </source>
</evidence>
<feature type="compositionally biased region" description="Low complexity" evidence="1">
    <location>
        <begin position="86"/>
        <end position="99"/>
    </location>
</feature>